<accession>A0A5B7FJY3</accession>
<dbReference type="Proteomes" id="UP000324222">
    <property type="component" value="Unassembled WGS sequence"/>
</dbReference>
<sequence>MDSSSGIPNVMKKRRKDVRRWERVVLLGRWSTSTPPIDVDYVGVRPPGGTVHGLPGPVEHGVSILVPSAEVIEYDLAEGSWYDKVWEGFVMYITMSLWQERWCCILKYSQRAAGLLPCCPGTYAVPKGFLDTAIV</sequence>
<comment type="caution">
    <text evidence="1">The sequence shown here is derived from an EMBL/GenBank/DDBJ whole genome shotgun (WGS) entry which is preliminary data.</text>
</comment>
<keyword evidence="2" id="KW-1185">Reference proteome</keyword>
<protein>
    <submittedName>
        <fullName evidence="1">Uncharacterized protein</fullName>
    </submittedName>
</protein>
<evidence type="ECO:0000313" key="2">
    <source>
        <dbReference type="Proteomes" id="UP000324222"/>
    </source>
</evidence>
<gene>
    <name evidence="1" type="ORF">E2C01_039543</name>
</gene>
<evidence type="ECO:0000313" key="1">
    <source>
        <dbReference type="EMBL" id="MPC45837.1"/>
    </source>
</evidence>
<reference evidence="1 2" key="1">
    <citation type="submission" date="2019-05" db="EMBL/GenBank/DDBJ databases">
        <title>Another draft genome of Portunus trituberculatus and its Hox gene families provides insights of decapod evolution.</title>
        <authorList>
            <person name="Jeong J.-H."/>
            <person name="Song I."/>
            <person name="Kim S."/>
            <person name="Choi T."/>
            <person name="Kim D."/>
            <person name="Ryu S."/>
            <person name="Kim W."/>
        </authorList>
    </citation>
    <scope>NUCLEOTIDE SEQUENCE [LARGE SCALE GENOMIC DNA]</scope>
    <source>
        <tissue evidence="1">Muscle</tissue>
    </source>
</reference>
<name>A0A5B7FJY3_PORTR</name>
<proteinExistence type="predicted"/>
<dbReference type="EMBL" id="VSRR010006916">
    <property type="protein sequence ID" value="MPC45837.1"/>
    <property type="molecule type" value="Genomic_DNA"/>
</dbReference>
<dbReference type="AlphaFoldDB" id="A0A5B7FJY3"/>
<organism evidence="1 2">
    <name type="scientific">Portunus trituberculatus</name>
    <name type="common">Swimming crab</name>
    <name type="synonym">Neptunus trituberculatus</name>
    <dbReference type="NCBI Taxonomy" id="210409"/>
    <lineage>
        <taxon>Eukaryota</taxon>
        <taxon>Metazoa</taxon>
        <taxon>Ecdysozoa</taxon>
        <taxon>Arthropoda</taxon>
        <taxon>Crustacea</taxon>
        <taxon>Multicrustacea</taxon>
        <taxon>Malacostraca</taxon>
        <taxon>Eumalacostraca</taxon>
        <taxon>Eucarida</taxon>
        <taxon>Decapoda</taxon>
        <taxon>Pleocyemata</taxon>
        <taxon>Brachyura</taxon>
        <taxon>Eubrachyura</taxon>
        <taxon>Portunoidea</taxon>
        <taxon>Portunidae</taxon>
        <taxon>Portuninae</taxon>
        <taxon>Portunus</taxon>
    </lineage>
</organism>